<dbReference type="PANTHER" id="PTHR30469">
    <property type="entry name" value="MULTIDRUG RESISTANCE PROTEIN MDTA"/>
    <property type="match status" value="1"/>
</dbReference>
<feature type="domain" description="YknX-like C-terminal permuted SH3-like" evidence="5">
    <location>
        <begin position="360"/>
        <end position="426"/>
    </location>
</feature>
<dbReference type="Gene3D" id="1.10.287.470">
    <property type="entry name" value="Helix hairpin bin"/>
    <property type="match status" value="1"/>
</dbReference>
<proteinExistence type="inferred from homology"/>
<evidence type="ECO:0000259" key="4">
    <source>
        <dbReference type="Pfam" id="PF25954"/>
    </source>
</evidence>
<dbReference type="Pfam" id="PF25989">
    <property type="entry name" value="YknX_C"/>
    <property type="match status" value="1"/>
</dbReference>
<organism evidence="6 7">
    <name type="scientific">Rhodanobacter glycinis</name>
    <dbReference type="NCBI Taxonomy" id="582702"/>
    <lineage>
        <taxon>Bacteria</taxon>
        <taxon>Pseudomonadati</taxon>
        <taxon>Pseudomonadota</taxon>
        <taxon>Gammaproteobacteria</taxon>
        <taxon>Lysobacterales</taxon>
        <taxon>Rhodanobacteraceae</taxon>
        <taxon>Rhodanobacter</taxon>
    </lineage>
</organism>
<reference evidence="7" key="1">
    <citation type="submission" date="2016-10" db="EMBL/GenBank/DDBJ databases">
        <authorList>
            <person name="Varghese N."/>
            <person name="Submissions S."/>
        </authorList>
    </citation>
    <scope>NUCLEOTIDE SEQUENCE [LARGE SCALE GENOMIC DNA]</scope>
    <source>
        <strain evidence="7">MO64</strain>
    </source>
</reference>
<dbReference type="AlphaFoldDB" id="A0A1I4A0C2"/>
<comment type="similarity">
    <text evidence="1">Belongs to the membrane fusion protein (MFP) (TC 8.A.1) family.</text>
</comment>
<sequence>MVAAVSDAYRASHAKCQGTRVSDTDLLKELRIERHQREDHGTGSPRWPWLVGVLVVLALVAAGGWWWWGHRAMPVQVAMAVAPSSDADAGAVLQATGYVTARRQATVSAQITGTLTAVLIEEGDHVHKGQVLARLDDSAWKAALTAAKAQAAAAHALVNQYQAQLAQDTRDAGRQQSLAARGLVAKQTAEQARTLADTARAQLMSQRKQAAAADAQVTQAQVNFDYCVVRAPFSGVITTKDAQVGEIISPLSAGGGFTRTGVGTIVDMNSLEVDVDVNEAYIGRVKPDMPAEAVLDAYPDWKIPAHVIAIVPAADRGKATVKVRVALERKDQRIVPDMGVRVSFLDAKPEPAAQAPKGVLVPAKAIVQRGGHAVVFVVDDGKAFRREVQPATQNYGDLKLIPAAVKAGDVVVVSPSAGLHDGSDVQTEASKP</sequence>
<feature type="domain" description="CusB-like beta-barrel" evidence="4">
    <location>
        <begin position="273"/>
        <end position="345"/>
    </location>
</feature>
<dbReference type="InterPro" id="IPR006143">
    <property type="entry name" value="RND_pump_MFP"/>
</dbReference>
<dbReference type="SUPFAM" id="SSF111369">
    <property type="entry name" value="HlyD-like secretion proteins"/>
    <property type="match status" value="1"/>
</dbReference>
<keyword evidence="2" id="KW-1133">Transmembrane helix</keyword>
<dbReference type="InterPro" id="IPR058637">
    <property type="entry name" value="YknX-like_C"/>
</dbReference>
<evidence type="ECO:0000313" key="6">
    <source>
        <dbReference type="EMBL" id="SFK49229.1"/>
    </source>
</evidence>
<dbReference type="GO" id="GO:0015562">
    <property type="term" value="F:efflux transmembrane transporter activity"/>
    <property type="evidence" value="ECO:0007669"/>
    <property type="project" value="TreeGrafter"/>
</dbReference>
<dbReference type="Pfam" id="PF25954">
    <property type="entry name" value="Beta-barrel_RND_2"/>
    <property type="match status" value="1"/>
</dbReference>
<protein>
    <submittedName>
        <fullName evidence="6">RND family efflux transporter, MFP subunit</fullName>
    </submittedName>
</protein>
<dbReference type="PANTHER" id="PTHR30469:SF38">
    <property type="entry name" value="HLYD FAMILY SECRETION PROTEIN"/>
    <property type="match status" value="1"/>
</dbReference>
<evidence type="ECO:0000259" key="3">
    <source>
        <dbReference type="Pfam" id="PF25917"/>
    </source>
</evidence>
<dbReference type="Proteomes" id="UP000198725">
    <property type="component" value="Unassembled WGS sequence"/>
</dbReference>
<keyword evidence="2" id="KW-0472">Membrane</keyword>
<evidence type="ECO:0000256" key="2">
    <source>
        <dbReference type="SAM" id="Phobius"/>
    </source>
</evidence>
<evidence type="ECO:0000313" key="7">
    <source>
        <dbReference type="Proteomes" id="UP000198725"/>
    </source>
</evidence>
<evidence type="ECO:0000259" key="5">
    <source>
        <dbReference type="Pfam" id="PF25989"/>
    </source>
</evidence>
<keyword evidence="2" id="KW-0812">Transmembrane</keyword>
<dbReference type="InterPro" id="IPR058625">
    <property type="entry name" value="MdtA-like_BSH"/>
</dbReference>
<dbReference type="Pfam" id="PF25917">
    <property type="entry name" value="BSH_RND"/>
    <property type="match status" value="1"/>
</dbReference>
<dbReference type="GO" id="GO:1990281">
    <property type="term" value="C:efflux pump complex"/>
    <property type="evidence" value="ECO:0007669"/>
    <property type="project" value="TreeGrafter"/>
</dbReference>
<accession>A0A1I4A0C2</accession>
<gene>
    <name evidence="6" type="ORF">SAMN05192579_103181</name>
</gene>
<feature type="transmembrane region" description="Helical" evidence="2">
    <location>
        <begin position="47"/>
        <end position="68"/>
    </location>
</feature>
<keyword evidence="7" id="KW-1185">Reference proteome</keyword>
<dbReference type="Gene3D" id="2.40.420.20">
    <property type="match status" value="1"/>
</dbReference>
<dbReference type="NCBIfam" id="TIGR01730">
    <property type="entry name" value="RND_mfp"/>
    <property type="match status" value="1"/>
</dbReference>
<name>A0A1I4A0C2_9GAMM</name>
<dbReference type="EMBL" id="FOSR01000003">
    <property type="protein sequence ID" value="SFK49229.1"/>
    <property type="molecule type" value="Genomic_DNA"/>
</dbReference>
<dbReference type="Gene3D" id="2.40.30.170">
    <property type="match status" value="1"/>
</dbReference>
<dbReference type="Gene3D" id="2.40.50.100">
    <property type="match status" value="1"/>
</dbReference>
<dbReference type="InterPro" id="IPR058792">
    <property type="entry name" value="Beta-barrel_RND_2"/>
</dbReference>
<feature type="domain" description="Multidrug resistance protein MdtA-like barrel-sandwich hybrid" evidence="3">
    <location>
        <begin position="103"/>
        <end position="249"/>
    </location>
</feature>
<evidence type="ECO:0000256" key="1">
    <source>
        <dbReference type="ARBA" id="ARBA00009477"/>
    </source>
</evidence>